<keyword evidence="5" id="KW-0046">Antibiotic resistance</keyword>
<keyword evidence="4 6" id="KW-0472">Membrane</keyword>
<dbReference type="InterPro" id="IPR047817">
    <property type="entry name" value="ABC2_TM_bact-type"/>
</dbReference>
<dbReference type="AlphaFoldDB" id="A0A0F0GTE8"/>
<evidence type="ECO:0000256" key="1">
    <source>
        <dbReference type="ARBA" id="ARBA00004141"/>
    </source>
</evidence>
<dbReference type="InterPro" id="IPR000412">
    <property type="entry name" value="ABC_2_transport"/>
</dbReference>
<feature type="transmembrane region" description="Helical" evidence="6">
    <location>
        <begin position="124"/>
        <end position="141"/>
    </location>
</feature>
<dbReference type="EMBL" id="JYJG01000194">
    <property type="protein sequence ID" value="KJK45861.1"/>
    <property type="molecule type" value="Genomic_DNA"/>
</dbReference>
<evidence type="ECO:0000256" key="2">
    <source>
        <dbReference type="ARBA" id="ARBA00022692"/>
    </source>
</evidence>
<proteinExistence type="inferred from homology"/>
<dbReference type="GO" id="GO:0140359">
    <property type="term" value="F:ABC-type transporter activity"/>
    <property type="evidence" value="ECO:0007669"/>
    <property type="project" value="InterPro"/>
</dbReference>
<accession>A0A0F0GTE8</accession>
<evidence type="ECO:0000313" key="9">
    <source>
        <dbReference type="Proteomes" id="UP000033393"/>
    </source>
</evidence>
<dbReference type="Proteomes" id="UP000033393">
    <property type="component" value="Unassembled WGS sequence"/>
</dbReference>
<comment type="similarity">
    <text evidence="6">Belongs to the ABC-2 integral membrane protein family.</text>
</comment>
<dbReference type="PANTHER" id="PTHR43229">
    <property type="entry name" value="NODULATION PROTEIN J"/>
    <property type="match status" value="1"/>
</dbReference>
<dbReference type="OrthoDB" id="3486889at2"/>
<gene>
    <name evidence="8" type="ORF">UK23_24595</name>
</gene>
<dbReference type="PIRSF" id="PIRSF006648">
    <property type="entry name" value="DrrB"/>
    <property type="match status" value="1"/>
</dbReference>
<dbReference type="PROSITE" id="PS51012">
    <property type="entry name" value="ABC_TM2"/>
    <property type="match status" value="1"/>
</dbReference>
<dbReference type="GO" id="GO:0046677">
    <property type="term" value="P:response to antibiotic"/>
    <property type="evidence" value="ECO:0007669"/>
    <property type="project" value="UniProtKB-KW"/>
</dbReference>
<evidence type="ECO:0000256" key="5">
    <source>
        <dbReference type="ARBA" id="ARBA00023251"/>
    </source>
</evidence>
<comment type="subcellular location">
    <subcellularLocation>
        <location evidence="6">Cell membrane</location>
        <topology evidence="6">Multi-pass membrane protein</topology>
    </subcellularLocation>
    <subcellularLocation>
        <location evidence="1">Membrane</location>
        <topology evidence="1">Multi-pass membrane protein</topology>
    </subcellularLocation>
</comment>
<keyword evidence="9" id="KW-1185">Reference proteome</keyword>
<feature type="transmembrane region" description="Helical" evidence="6">
    <location>
        <begin position="229"/>
        <end position="256"/>
    </location>
</feature>
<dbReference type="GO" id="GO:0043190">
    <property type="term" value="C:ATP-binding cassette (ABC) transporter complex"/>
    <property type="evidence" value="ECO:0007669"/>
    <property type="project" value="InterPro"/>
</dbReference>
<feature type="domain" description="ABC transmembrane type-2" evidence="7">
    <location>
        <begin position="31"/>
        <end position="262"/>
    </location>
</feature>
<organism evidence="8 9">
    <name type="scientific">Lentzea aerocolonigenes</name>
    <name type="common">Lechevalieria aerocolonigenes</name>
    <name type="synonym">Saccharothrix aerocolonigenes</name>
    <dbReference type="NCBI Taxonomy" id="68170"/>
    <lineage>
        <taxon>Bacteria</taxon>
        <taxon>Bacillati</taxon>
        <taxon>Actinomycetota</taxon>
        <taxon>Actinomycetes</taxon>
        <taxon>Pseudonocardiales</taxon>
        <taxon>Pseudonocardiaceae</taxon>
        <taxon>Lentzea</taxon>
    </lineage>
</organism>
<evidence type="ECO:0000256" key="4">
    <source>
        <dbReference type="ARBA" id="ARBA00023136"/>
    </source>
</evidence>
<evidence type="ECO:0000256" key="3">
    <source>
        <dbReference type="ARBA" id="ARBA00022989"/>
    </source>
</evidence>
<dbReference type="PANTHER" id="PTHR43229:SF2">
    <property type="entry name" value="NODULATION PROTEIN J"/>
    <property type="match status" value="1"/>
</dbReference>
<keyword evidence="6" id="KW-0813">Transport</keyword>
<dbReference type="PRINTS" id="PR00164">
    <property type="entry name" value="ABC2TRNSPORT"/>
</dbReference>
<protein>
    <recommendedName>
        <fullName evidence="6">Transport permease protein</fullName>
    </recommendedName>
</protein>
<dbReference type="Pfam" id="PF01061">
    <property type="entry name" value="ABC2_membrane"/>
    <property type="match status" value="1"/>
</dbReference>
<keyword evidence="3 6" id="KW-1133">Transmembrane helix</keyword>
<feature type="transmembrane region" description="Helical" evidence="6">
    <location>
        <begin position="186"/>
        <end position="209"/>
    </location>
</feature>
<feature type="transmembrane region" description="Helical" evidence="6">
    <location>
        <begin position="31"/>
        <end position="51"/>
    </location>
</feature>
<evidence type="ECO:0000313" key="8">
    <source>
        <dbReference type="EMBL" id="KJK45861.1"/>
    </source>
</evidence>
<dbReference type="InterPro" id="IPR013525">
    <property type="entry name" value="ABC2_TM"/>
</dbReference>
<evidence type="ECO:0000256" key="6">
    <source>
        <dbReference type="RuleBase" id="RU361157"/>
    </source>
</evidence>
<sequence>MATLTWHGSSYPTQVLVLTGRSLRALLRTPLLVFFSVLQPLIMLTLFSQIFGSITGTANFPPGMSYIDYLLPAILVNTAMQSSLASGIGLVQDMSNGVLARFRSLPIRPSTVLLARNLSDAVRTAFQLVLMIAFGVLVFGFRPDGGMLGTLAALGLALVVGWALSWVFIAIAAWVRKAELMQTVGFLAMFPLMFASSAFVPVGGLPGWLQAVAKVNPLTYAVDAARSLALAHPVTGVAGALATSGVIAVIGAFFAVRGFRRPLAL</sequence>
<reference evidence="8 9" key="1">
    <citation type="submission" date="2015-02" db="EMBL/GenBank/DDBJ databases">
        <authorList>
            <person name="Ju K.-S."/>
            <person name="Doroghazi J.R."/>
            <person name="Metcalf W."/>
        </authorList>
    </citation>
    <scope>NUCLEOTIDE SEQUENCE [LARGE SCALE GENOMIC DNA]</scope>
    <source>
        <strain evidence="8 9">NRRL B-16140</strain>
    </source>
</reference>
<dbReference type="RefSeq" id="WP_045313984.1">
    <property type="nucleotide sequence ID" value="NZ_JYJG01000194.1"/>
</dbReference>
<feature type="transmembrane region" description="Helical" evidence="6">
    <location>
        <begin position="147"/>
        <end position="174"/>
    </location>
</feature>
<keyword evidence="2 6" id="KW-0812">Transmembrane</keyword>
<dbReference type="STRING" id="68170.GCA_000974445_06413"/>
<dbReference type="eggNOG" id="COG0842">
    <property type="taxonomic scope" value="Bacteria"/>
</dbReference>
<keyword evidence="6" id="KW-1003">Cell membrane</keyword>
<dbReference type="PATRIC" id="fig|68170.10.peg.6110"/>
<name>A0A0F0GTE8_LENAE</name>
<evidence type="ECO:0000259" key="7">
    <source>
        <dbReference type="PROSITE" id="PS51012"/>
    </source>
</evidence>
<dbReference type="InterPro" id="IPR051784">
    <property type="entry name" value="Nod_factor_ABC_transporter"/>
</dbReference>
<feature type="transmembrane region" description="Helical" evidence="6">
    <location>
        <begin position="71"/>
        <end position="91"/>
    </location>
</feature>
<comment type="caution">
    <text evidence="8">The sequence shown here is derived from an EMBL/GenBank/DDBJ whole genome shotgun (WGS) entry which is preliminary data.</text>
</comment>